<evidence type="ECO:0000256" key="2">
    <source>
        <dbReference type="ARBA" id="ARBA00038434"/>
    </source>
</evidence>
<dbReference type="InterPro" id="IPR036567">
    <property type="entry name" value="RHF-like"/>
</dbReference>
<evidence type="ECO:0000256" key="5">
    <source>
        <dbReference type="ARBA" id="ARBA00041319"/>
    </source>
</evidence>
<evidence type="ECO:0000313" key="7">
    <source>
        <dbReference type="Proteomes" id="UP000015462"/>
    </source>
</evidence>
<dbReference type="FunFam" id="3.30.160.100:FF:000001">
    <property type="entry name" value="Ribosome hibernation promoting factor"/>
    <property type="match status" value="1"/>
</dbReference>
<accession>A0AB33Z2U2</accession>
<dbReference type="CDD" id="cd00552">
    <property type="entry name" value="RaiA"/>
    <property type="match status" value="1"/>
</dbReference>
<evidence type="ECO:0000313" key="6">
    <source>
        <dbReference type="EMBL" id="EPD13519.1"/>
    </source>
</evidence>
<comment type="subunit">
    <text evidence="3">Associates exclusively with 100S ribosomes, which are dimers of 70S ribosomes.</text>
</comment>
<keyword evidence="1" id="KW-0810">Translation regulation</keyword>
<dbReference type="RefSeq" id="WP_015006451.1">
    <property type="nucleotide sequence ID" value="NZ_FQZJ01000001.1"/>
</dbReference>
<dbReference type="GO" id="GO:0022627">
    <property type="term" value="C:cytosolic small ribosomal subunit"/>
    <property type="evidence" value="ECO:0007669"/>
    <property type="project" value="TreeGrafter"/>
</dbReference>
<dbReference type="PANTHER" id="PTHR33231:SF1">
    <property type="entry name" value="30S RIBOSOMAL PROTEIN"/>
    <property type="match status" value="1"/>
</dbReference>
<dbReference type="InterPro" id="IPR003489">
    <property type="entry name" value="RHF/RaiA"/>
</dbReference>
<comment type="caution">
    <text evidence="6">The sequence shown here is derived from an EMBL/GenBank/DDBJ whole genome shotgun (WGS) entry which is preliminary data.</text>
</comment>
<comment type="similarity">
    <text evidence="2">Belongs to the HPF/YfiA ribosome-associated protein family. Short HPF subfamily.</text>
</comment>
<evidence type="ECO:0000256" key="3">
    <source>
        <dbReference type="ARBA" id="ARBA00038695"/>
    </source>
</evidence>
<gene>
    <name evidence="6" type="ORF">L196_03261</name>
</gene>
<evidence type="ECO:0000256" key="4">
    <source>
        <dbReference type="ARBA" id="ARBA00041148"/>
    </source>
</evidence>
<dbReference type="InterPro" id="IPR050574">
    <property type="entry name" value="HPF/YfiA_ribosome-assoc"/>
</dbReference>
<dbReference type="GO" id="GO:0045900">
    <property type="term" value="P:negative regulation of translational elongation"/>
    <property type="evidence" value="ECO:0007669"/>
    <property type="project" value="TreeGrafter"/>
</dbReference>
<keyword evidence="7" id="KW-1185">Reference proteome</keyword>
<dbReference type="GO" id="GO:0043024">
    <property type="term" value="F:ribosomal small subunit binding"/>
    <property type="evidence" value="ECO:0007669"/>
    <property type="project" value="TreeGrafter"/>
</dbReference>
<protein>
    <recommendedName>
        <fullName evidence="4">Ribosome hibernation promoting factor</fullName>
    </recommendedName>
    <alternativeName>
        <fullName evidence="5">Hibernation factor HPF</fullName>
    </alternativeName>
</protein>
<dbReference type="PANTHER" id="PTHR33231">
    <property type="entry name" value="30S RIBOSOMAL PROTEIN"/>
    <property type="match status" value="1"/>
</dbReference>
<sequence length="96" mass="11098">MQLDLSGHHVEITDAIREYTNTKFGKIKRHFDKVIDVHVVLSVEKLEQKAEATIQLNGSKIFAEDTQENMYAAIDNLVDKLDRQVIKHKEKTNAHR</sequence>
<dbReference type="NCBIfam" id="TIGR00741">
    <property type="entry name" value="yfiA"/>
    <property type="match status" value="1"/>
</dbReference>
<dbReference type="AlphaFoldDB" id="A0AB33Z2U2"/>
<organism evidence="6 7">
    <name type="scientific">Cycloclasticus pugetii</name>
    <dbReference type="NCBI Taxonomy" id="34068"/>
    <lineage>
        <taxon>Bacteria</taxon>
        <taxon>Pseudomonadati</taxon>
        <taxon>Pseudomonadota</taxon>
        <taxon>Gammaproteobacteria</taxon>
        <taxon>Thiotrichales</taxon>
        <taxon>Piscirickettsiaceae</taxon>
        <taxon>Cycloclasticus</taxon>
    </lineage>
</organism>
<evidence type="ECO:0000256" key="1">
    <source>
        <dbReference type="ARBA" id="ARBA00022845"/>
    </source>
</evidence>
<reference evidence="6 7" key="1">
    <citation type="journal article" date="2013" name="Genome Announc.">
        <title>Genome Sequence of the Pyrene- and Fluoranthene-Degrading Bacterium Cycloclasticus sp. Strain PY97M.</title>
        <authorList>
            <person name="Cui Z."/>
            <person name="Xu G."/>
            <person name="Li Q."/>
            <person name="Gao W."/>
            <person name="Zheng L."/>
        </authorList>
    </citation>
    <scope>NUCLEOTIDE SEQUENCE [LARGE SCALE GENOMIC DNA]</scope>
    <source>
        <strain evidence="6 7">PY97M</strain>
    </source>
</reference>
<dbReference type="Pfam" id="PF02482">
    <property type="entry name" value="Ribosomal_S30AE"/>
    <property type="match status" value="1"/>
</dbReference>
<dbReference type="Proteomes" id="UP000015462">
    <property type="component" value="Unassembled WGS sequence"/>
</dbReference>
<dbReference type="Gene3D" id="3.30.160.100">
    <property type="entry name" value="Ribosome hibernation promotion factor-like"/>
    <property type="match status" value="1"/>
</dbReference>
<proteinExistence type="inferred from homology"/>
<dbReference type="EMBL" id="ASHL01000002">
    <property type="protein sequence ID" value="EPD13519.1"/>
    <property type="molecule type" value="Genomic_DNA"/>
</dbReference>
<dbReference type="SUPFAM" id="SSF69754">
    <property type="entry name" value="Ribosome binding protein Y (YfiA homologue)"/>
    <property type="match status" value="1"/>
</dbReference>
<name>A0AB33Z2U2_9GAMM</name>